<evidence type="ECO:0000256" key="4">
    <source>
        <dbReference type="ARBA" id="ARBA00023163"/>
    </source>
</evidence>
<dbReference type="InterPro" id="IPR036388">
    <property type="entry name" value="WH-like_DNA-bd_sf"/>
</dbReference>
<comment type="caution">
    <text evidence="6">The sequence shown here is derived from an EMBL/GenBank/DDBJ whole genome shotgun (WGS) entry which is preliminary data.</text>
</comment>
<organism evidence="6 7">
    <name type="scientific">Rhodoferax ferrireducens</name>
    <dbReference type="NCBI Taxonomy" id="192843"/>
    <lineage>
        <taxon>Bacteria</taxon>
        <taxon>Pseudomonadati</taxon>
        <taxon>Pseudomonadota</taxon>
        <taxon>Betaproteobacteria</taxon>
        <taxon>Burkholderiales</taxon>
        <taxon>Comamonadaceae</taxon>
        <taxon>Rhodoferax</taxon>
    </lineage>
</organism>
<keyword evidence="4" id="KW-0804">Transcription</keyword>
<dbReference type="InterPro" id="IPR000847">
    <property type="entry name" value="LysR_HTH_N"/>
</dbReference>
<dbReference type="Gene3D" id="3.40.190.290">
    <property type="match status" value="1"/>
</dbReference>
<proteinExistence type="inferred from homology"/>
<reference evidence="6 7" key="1">
    <citation type="submission" date="2023-07" db="EMBL/GenBank/DDBJ databases">
        <title>Sorghum-associated microbial communities from plants grown in Nebraska, USA.</title>
        <authorList>
            <person name="Schachtman D."/>
        </authorList>
    </citation>
    <scope>NUCLEOTIDE SEQUENCE [LARGE SCALE GENOMIC DNA]</scope>
    <source>
        <strain evidence="6 7">BE313</strain>
    </source>
</reference>
<dbReference type="Pfam" id="PF03466">
    <property type="entry name" value="LysR_substrate"/>
    <property type="match status" value="1"/>
</dbReference>
<keyword evidence="7" id="KW-1185">Reference proteome</keyword>
<keyword evidence="2" id="KW-0805">Transcription regulation</keyword>
<evidence type="ECO:0000256" key="2">
    <source>
        <dbReference type="ARBA" id="ARBA00023015"/>
    </source>
</evidence>
<feature type="domain" description="HTH lysR-type" evidence="5">
    <location>
        <begin position="6"/>
        <end position="63"/>
    </location>
</feature>
<name>A0ABU2CC78_9BURK</name>
<dbReference type="InterPro" id="IPR058163">
    <property type="entry name" value="LysR-type_TF_proteobact-type"/>
</dbReference>
<dbReference type="PROSITE" id="PS50931">
    <property type="entry name" value="HTH_LYSR"/>
    <property type="match status" value="1"/>
</dbReference>
<evidence type="ECO:0000313" key="7">
    <source>
        <dbReference type="Proteomes" id="UP001180487"/>
    </source>
</evidence>
<dbReference type="SUPFAM" id="SSF46785">
    <property type="entry name" value="Winged helix' DNA-binding domain"/>
    <property type="match status" value="1"/>
</dbReference>
<evidence type="ECO:0000259" key="5">
    <source>
        <dbReference type="PROSITE" id="PS50931"/>
    </source>
</evidence>
<dbReference type="PANTHER" id="PTHR30537">
    <property type="entry name" value="HTH-TYPE TRANSCRIPTIONAL REGULATOR"/>
    <property type="match status" value="1"/>
</dbReference>
<comment type="similarity">
    <text evidence="1">Belongs to the LysR transcriptional regulatory family.</text>
</comment>
<accession>A0ABU2CC78</accession>
<dbReference type="PANTHER" id="PTHR30537:SF30">
    <property type="entry name" value="TRANSCRIPTIONAL REGULATOR-RELATED"/>
    <property type="match status" value="1"/>
</dbReference>
<dbReference type="InterPro" id="IPR005119">
    <property type="entry name" value="LysR_subst-bd"/>
</dbReference>
<protein>
    <submittedName>
        <fullName evidence="6">DNA-binding transcriptional LysR family regulator</fullName>
    </submittedName>
</protein>
<evidence type="ECO:0000313" key="6">
    <source>
        <dbReference type="EMBL" id="MDR7378942.1"/>
    </source>
</evidence>
<gene>
    <name evidence="6" type="ORF">J2X19_003636</name>
</gene>
<dbReference type="RefSeq" id="WP_310375225.1">
    <property type="nucleotide sequence ID" value="NZ_JAVDXT010000003.1"/>
</dbReference>
<dbReference type="Proteomes" id="UP001180487">
    <property type="component" value="Unassembled WGS sequence"/>
</dbReference>
<dbReference type="CDD" id="cd08422">
    <property type="entry name" value="PBP2_CrgA_like"/>
    <property type="match status" value="1"/>
</dbReference>
<dbReference type="SUPFAM" id="SSF53850">
    <property type="entry name" value="Periplasmic binding protein-like II"/>
    <property type="match status" value="1"/>
</dbReference>
<keyword evidence="3 6" id="KW-0238">DNA-binding</keyword>
<dbReference type="InterPro" id="IPR036390">
    <property type="entry name" value="WH_DNA-bd_sf"/>
</dbReference>
<evidence type="ECO:0000256" key="3">
    <source>
        <dbReference type="ARBA" id="ARBA00023125"/>
    </source>
</evidence>
<dbReference type="PRINTS" id="PR00039">
    <property type="entry name" value="HTHLYSR"/>
</dbReference>
<dbReference type="EMBL" id="JAVDXT010000003">
    <property type="protein sequence ID" value="MDR7378942.1"/>
    <property type="molecule type" value="Genomic_DNA"/>
</dbReference>
<evidence type="ECO:0000256" key="1">
    <source>
        <dbReference type="ARBA" id="ARBA00009437"/>
    </source>
</evidence>
<dbReference type="GO" id="GO:0003677">
    <property type="term" value="F:DNA binding"/>
    <property type="evidence" value="ECO:0007669"/>
    <property type="project" value="UniProtKB-KW"/>
</dbReference>
<dbReference type="Pfam" id="PF00126">
    <property type="entry name" value="HTH_1"/>
    <property type="match status" value="1"/>
</dbReference>
<sequence length="307" mass="33804">MKTAPDRIELMQTFVRIVEAGSLSAAAAQMGATQPTVSRRLQALERSLGIKLLQRSTHAMQLTEDGARCFDRAKELLGRWEAFESDLRGSHDLPEGTLRVMAPHAFGQQQLIAPLAQYLRQYPRVAVEWLLHDGTPNFISDGIDCAIHVGTVEDPAVVAVKMAEIPRIVVAAPALLGDGPLPRHASQLAALPWLALRTFYRNDITLQHSGGEQLRLPLQPRISTDSLFAMRNAALMGLGVCVASAWAVADDVRAGRLLHLLPDWHAAPLPMYLLYPYAQFYPAKLRRFAEVLRADLLQGLDRVAEAA</sequence>
<dbReference type="Gene3D" id="1.10.10.10">
    <property type="entry name" value="Winged helix-like DNA-binding domain superfamily/Winged helix DNA-binding domain"/>
    <property type="match status" value="1"/>
</dbReference>